<dbReference type="PROSITE" id="PS50902">
    <property type="entry name" value="FLAVODOXIN_LIKE"/>
    <property type="match status" value="1"/>
</dbReference>
<dbReference type="GO" id="GO:0010181">
    <property type="term" value="F:FMN binding"/>
    <property type="evidence" value="ECO:0007669"/>
    <property type="project" value="InterPro"/>
</dbReference>
<dbReference type="PANTHER" id="PTHR39201">
    <property type="entry name" value="EXPORTED PROTEIN-RELATED"/>
    <property type="match status" value="1"/>
</dbReference>
<gene>
    <name evidence="2" type="ORF">EXM42_08590</name>
</gene>
<evidence type="ECO:0000313" key="2">
    <source>
        <dbReference type="EMBL" id="NFA60446.1"/>
    </source>
</evidence>
<dbReference type="Proteomes" id="UP000473089">
    <property type="component" value="Unassembled WGS sequence"/>
</dbReference>
<dbReference type="Pfam" id="PF12682">
    <property type="entry name" value="Flavodoxin_4"/>
    <property type="match status" value="1"/>
</dbReference>
<dbReference type="Gene3D" id="3.40.50.360">
    <property type="match status" value="1"/>
</dbReference>
<accession>A0A6M0SY47</accession>
<proteinExistence type="predicted"/>
<evidence type="ECO:0000259" key="1">
    <source>
        <dbReference type="PROSITE" id="PS50902"/>
    </source>
</evidence>
<evidence type="ECO:0000313" key="3">
    <source>
        <dbReference type="Proteomes" id="UP000473089"/>
    </source>
</evidence>
<comment type="caution">
    <text evidence="2">The sequence shown here is derived from an EMBL/GenBank/DDBJ whole genome shotgun (WGS) entry which is preliminary data.</text>
</comment>
<organism evidence="2 3">
    <name type="scientific">Clostridium botulinum</name>
    <dbReference type="NCBI Taxonomy" id="1491"/>
    <lineage>
        <taxon>Bacteria</taxon>
        <taxon>Bacillati</taxon>
        <taxon>Bacillota</taxon>
        <taxon>Clostridia</taxon>
        <taxon>Eubacteriales</taxon>
        <taxon>Clostridiaceae</taxon>
        <taxon>Clostridium</taxon>
    </lineage>
</organism>
<feature type="domain" description="Flavodoxin-like" evidence="1">
    <location>
        <begin position="3"/>
        <end position="157"/>
    </location>
</feature>
<dbReference type="PANTHER" id="PTHR39201:SF1">
    <property type="entry name" value="FLAVODOXIN-LIKE DOMAIN-CONTAINING PROTEIN"/>
    <property type="match status" value="1"/>
</dbReference>
<name>A0A6M0SY47_CLOBO</name>
<dbReference type="AlphaFoldDB" id="A0A6M0SY47"/>
<reference evidence="2 3" key="1">
    <citation type="submission" date="2019-02" db="EMBL/GenBank/DDBJ databases">
        <title>Genome sequencing of Clostridium botulinum clinical isolates.</title>
        <authorList>
            <person name="Brunt J."/>
            <person name="Van Vliet A.H.M."/>
            <person name="Stringer S.C."/>
            <person name="Grant K.A."/>
            <person name="Carter A.C."/>
            <person name="Peck M.W."/>
        </authorList>
    </citation>
    <scope>NUCLEOTIDE SEQUENCE [LARGE SCALE GENOMIC DNA]</scope>
    <source>
        <strain evidence="2 3">R1125/03</strain>
    </source>
</reference>
<dbReference type="SUPFAM" id="SSF52218">
    <property type="entry name" value="Flavoproteins"/>
    <property type="match status" value="1"/>
</dbReference>
<dbReference type="InterPro" id="IPR029039">
    <property type="entry name" value="Flavoprotein-like_sf"/>
</dbReference>
<protein>
    <submittedName>
        <fullName evidence="2">Flavodoxin</fullName>
    </submittedName>
</protein>
<dbReference type="GO" id="GO:0016651">
    <property type="term" value="F:oxidoreductase activity, acting on NAD(P)H"/>
    <property type="evidence" value="ECO:0007669"/>
    <property type="project" value="UniProtKB-ARBA"/>
</dbReference>
<dbReference type="EMBL" id="SGJP01000015">
    <property type="protein sequence ID" value="NFA60446.1"/>
    <property type="molecule type" value="Genomic_DNA"/>
</dbReference>
<sequence>MKSLVVFYSLEGHTKSIADIIRKELNCDLLELKPEKEIPKTGIRKFFWGGKSVIFNEKPTLKNQIPNLNEYDAIFIGTPIWAGKYTPAINTFISQNKIKGKNIGFFACHGGGGAKKCFQKLEGILKDNTIIGSIDFIDSEDETERKDKVKHWLANIVLL</sequence>
<dbReference type="InterPro" id="IPR008254">
    <property type="entry name" value="Flavodoxin/NO_synth"/>
</dbReference>